<sequence length="49" mass="5270">MIGTGTVQQTFDRQADAAFHIKAEIPDLERGQSEQADCCAVAPQDSTFA</sequence>
<gene>
    <name evidence="1" type="ORF">X805_27120</name>
</gene>
<dbReference type="Proteomes" id="UP000026714">
    <property type="component" value="Unassembled WGS sequence"/>
</dbReference>
<reference evidence="1 2" key="1">
    <citation type="journal article" date="2014" name="FEMS Microbiol. Ecol.">
        <title>Sphaerotilus natans encrusted with nanoball-shaped Fe(III) oxide minerals formed by nitrate-reducing mixotrophic Fe(II) oxidation.</title>
        <authorList>
            <person name="Park S."/>
            <person name="Kim D.H."/>
            <person name="Lee J.H."/>
            <person name="Hur H.G."/>
        </authorList>
    </citation>
    <scope>NUCLEOTIDE SEQUENCE [LARGE SCALE GENOMIC DNA]</scope>
    <source>
        <strain evidence="1 2">DSM 6575</strain>
    </source>
</reference>
<name>A0A059KJY4_9BURK</name>
<keyword evidence="2" id="KW-1185">Reference proteome</keyword>
<evidence type="ECO:0000313" key="2">
    <source>
        <dbReference type="Proteomes" id="UP000026714"/>
    </source>
</evidence>
<organism evidence="1 2">
    <name type="scientific">Sphaerotilus natans subsp. natans DSM 6575</name>
    <dbReference type="NCBI Taxonomy" id="1286631"/>
    <lineage>
        <taxon>Bacteria</taxon>
        <taxon>Pseudomonadati</taxon>
        <taxon>Pseudomonadota</taxon>
        <taxon>Betaproteobacteria</taxon>
        <taxon>Burkholderiales</taxon>
        <taxon>Sphaerotilaceae</taxon>
        <taxon>Sphaerotilus</taxon>
    </lineage>
</organism>
<proteinExistence type="predicted"/>
<comment type="caution">
    <text evidence="1">The sequence shown here is derived from an EMBL/GenBank/DDBJ whole genome shotgun (WGS) entry which is preliminary data.</text>
</comment>
<accession>A0A059KJY4</accession>
<dbReference type="AlphaFoldDB" id="A0A059KJY4"/>
<protein>
    <submittedName>
        <fullName evidence="1">Uncharacterized protein</fullName>
    </submittedName>
</protein>
<evidence type="ECO:0000313" key="1">
    <source>
        <dbReference type="EMBL" id="KDB51685.1"/>
    </source>
</evidence>
<dbReference type="EMBL" id="AZRA01000070">
    <property type="protein sequence ID" value="KDB51685.1"/>
    <property type="molecule type" value="Genomic_DNA"/>
</dbReference>